<dbReference type="EMBL" id="JAEPBG010000008">
    <property type="protein sequence ID" value="MBK4736664.1"/>
    <property type="molecule type" value="Genomic_DNA"/>
</dbReference>
<dbReference type="InterPro" id="IPR050176">
    <property type="entry name" value="LTTR"/>
</dbReference>
<dbReference type="InterPro" id="IPR005119">
    <property type="entry name" value="LysR_subst-bd"/>
</dbReference>
<organism evidence="6 7">
    <name type="scientific">Noviherbaspirillum pedocola</name>
    <dbReference type="NCBI Taxonomy" id="2801341"/>
    <lineage>
        <taxon>Bacteria</taxon>
        <taxon>Pseudomonadati</taxon>
        <taxon>Pseudomonadota</taxon>
        <taxon>Betaproteobacteria</taxon>
        <taxon>Burkholderiales</taxon>
        <taxon>Oxalobacteraceae</taxon>
        <taxon>Noviherbaspirillum</taxon>
    </lineage>
</organism>
<name>A0A934T140_9BURK</name>
<dbReference type="FunFam" id="1.10.10.10:FF:000001">
    <property type="entry name" value="LysR family transcriptional regulator"/>
    <property type="match status" value="1"/>
</dbReference>
<dbReference type="AlphaFoldDB" id="A0A934T140"/>
<comment type="caution">
    <text evidence="6">The sequence shown here is derived from an EMBL/GenBank/DDBJ whole genome shotgun (WGS) entry which is preliminary data.</text>
</comment>
<feature type="domain" description="HTH lysR-type" evidence="5">
    <location>
        <begin position="1"/>
        <end position="58"/>
    </location>
</feature>
<reference evidence="6" key="1">
    <citation type="submission" date="2021-01" db="EMBL/GenBank/DDBJ databases">
        <title>Genome sequence of strain Noviherbaspirillum sp. DKR-6.</title>
        <authorList>
            <person name="Chaudhary D.K."/>
        </authorList>
    </citation>
    <scope>NUCLEOTIDE SEQUENCE</scope>
    <source>
        <strain evidence="6">DKR-6</strain>
    </source>
</reference>
<dbReference type="PRINTS" id="PR00039">
    <property type="entry name" value="HTHLYSR"/>
</dbReference>
<proteinExistence type="inferred from homology"/>
<evidence type="ECO:0000256" key="2">
    <source>
        <dbReference type="ARBA" id="ARBA00023015"/>
    </source>
</evidence>
<keyword evidence="3" id="KW-0238">DNA-binding</keyword>
<comment type="similarity">
    <text evidence="1">Belongs to the LysR transcriptional regulatory family.</text>
</comment>
<dbReference type="PROSITE" id="PS50931">
    <property type="entry name" value="HTH_LYSR"/>
    <property type="match status" value="1"/>
</dbReference>
<dbReference type="Pfam" id="PF03466">
    <property type="entry name" value="LysR_substrate"/>
    <property type="match status" value="1"/>
</dbReference>
<dbReference type="Gene3D" id="1.10.10.10">
    <property type="entry name" value="Winged helix-like DNA-binding domain superfamily/Winged helix DNA-binding domain"/>
    <property type="match status" value="1"/>
</dbReference>
<dbReference type="Pfam" id="PF00126">
    <property type="entry name" value="HTH_1"/>
    <property type="match status" value="1"/>
</dbReference>
<dbReference type="SUPFAM" id="SSF46785">
    <property type="entry name" value="Winged helix' DNA-binding domain"/>
    <property type="match status" value="1"/>
</dbReference>
<protein>
    <submittedName>
        <fullName evidence="6">LysR family transcriptional regulator</fullName>
    </submittedName>
</protein>
<evidence type="ECO:0000256" key="4">
    <source>
        <dbReference type="ARBA" id="ARBA00023163"/>
    </source>
</evidence>
<dbReference type="InterPro" id="IPR000847">
    <property type="entry name" value="LysR_HTH_N"/>
</dbReference>
<evidence type="ECO:0000256" key="1">
    <source>
        <dbReference type="ARBA" id="ARBA00009437"/>
    </source>
</evidence>
<dbReference type="PANTHER" id="PTHR30579:SF8">
    <property type="entry name" value="HTH-TYPE TRANSCRIPTIONAL REGULATOR HDFR"/>
    <property type="match status" value="1"/>
</dbReference>
<dbReference type="InterPro" id="IPR036388">
    <property type="entry name" value="WH-like_DNA-bd_sf"/>
</dbReference>
<dbReference type="SUPFAM" id="SSF53850">
    <property type="entry name" value="Periplasmic binding protein-like II"/>
    <property type="match status" value="1"/>
</dbReference>
<keyword evidence="4" id="KW-0804">Transcription</keyword>
<dbReference type="GO" id="GO:0003677">
    <property type="term" value="F:DNA binding"/>
    <property type="evidence" value="ECO:0007669"/>
    <property type="project" value="UniProtKB-KW"/>
</dbReference>
<dbReference type="Proteomes" id="UP000622890">
    <property type="component" value="Unassembled WGS sequence"/>
</dbReference>
<dbReference type="GO" id="GO:0003700">
    <property type="term" value="F:DNA-binding transcription factor activity"/>
    <property type="evidence" value="ECO:0007669"/>
    <property type="project" value="InterPro"/>
</dbReference>
<keyword evidence="2" id="KW-0805">Transcription regulation</keyword>
<dbReference type="PANTHER" id="PTHR30579">
    <property type="entry name" value="TRANSCRIPTIONAL REGULATOR"/>
    <property type="match status" value="1"/>
</dbReference>
<keyword evidence="7" id="KW-1185">Reference proteome</keyword>
<evidence type="ECO:0000256" key="3">
    <source>
        <dbReference type="ARBA" id="ARBA00023125"/>
    </source>
</evidence>
<dbReference type="RefSeq" id="WP_200594309.1">
    <property type="nucleotide sequence ID" value="NZ_JAEPBG010000008.1"/>
</dbReference>
<evidence type="ECO:0000259" key="5">
    <source>
        <dbReference type="PROSITE" id="PS50931"/>
    </source>
</evidence>
<dbReference type="InterPro" id="IPR036390">
    <property type="entry name" value="WH_DNA-bd_sf"/>
</dbReference>
<gene>
    <name evidence="6" type="ORF">JJB74_18720</name>
</gene>
<accession>A0A934T140</accession>
<evidence type="ECO:0000313" key="7">
    <source>
        <dbReference type="Proteomes" id="UP000622890"/>
    </source>
</evidence>
<evidence type="ECO:0000313" key="6">
    <source>
        <dbReference type="EMBL" id="MBK4736664.1"/>
    </source>
</evidence>
<sequence>MDTDLARTFLSIVRDGSFIAAAKRLHITQTAVTARIHNLEQQLGCRLFVRNRAGARLTPDGERFIAYATRLVETWEGARMELARIDGYEESITLGGEMSVCSPLMLKWATRLKSEMGSHAIRIDVADGMTLQERLGHGLVNAAIVYRPEYWPNVQVEHLMDEKLIQVASAACPEPYVWVDWGPDFREQHDIAMPGKSKSALSFSLGPLALQYLLQSGGTGYFRARVADSYLKAGVLKKVENSPEFSYPIYLVYSRENVSPALEKAFAILRETVKEESDWSQQWAFAI</sequence>